<dbReference type="EMBL" id="MN136198">
    <property type="protein sequence ID" value="QEM43001.1"/>
    <property type="molecule type" value="Genomic_DNA"/>
</dbReference>
<dbReference type="GO" id="GO:0003677">
    <property type="term" value="F:DNA binding"/>
    <property type="evidence" value="ECO:0007669"/>
    <property type="project" value="UniProtKB-KW"/>
</dbReference>
<dbReference type="Pfam" id="PF00847">
    <property type="entry name" value="AP2"/>
    <property type="match status" value="1"/>
</dbReference>
<keyword evidence="1" id="KW-0805">Transcription regulation</keyword>
<keyword evidence="6" id="KW-0540">Nuclease</keyword>
<keyword evidence="3" id="KW-0804">Transcription</keyword>
<dbReference type="GO" id="GO:0004519">
    <property type="term" value="F:endonuclease activity"/>
    <property type="evidence" value="ECO:0007669"/>
    <property type="project" value="UniProtKB-KW"/>
</dbReference>
<feature type="domain" description="HNH nuclease" evidence="5">
    <location>
        <begin position="37"/>
        <end position="77"/>
    </location>
</feature>
<dbReference type="InterPro" id="IPR016177">
    <property type="entry name" value="DNA-bd_dom_sf"/>
</dbReference>
<keyword evidence="7" id="KW-1185">Reference proteome</keyword>
<evidence type="ECO:0000256" key="1">
    <source>
        <dbReference type="ARBA" id="ARBA00023015"/>
    </source>
</evidence>
<evidence type="ECO:0000313" key="6">
    <source>
        <dbReference type="EMBL" id="QEM43001.1"/>
    </source>
</evidence>
<evidence type="ECO:0000256" key="3">
    <source>
        <dbReference type="ARBA" id="ARBA00023163"/>
    </source>
</evidence>
<proteinExistence type="predicted"/>
<dbReference type="GO" id="GO:0003700">
    <property type="term" value="F:DNA-binding transcription factor activity"/>
    <property type="evidence" value="ECO:0007669"/>
    <property type="project" value="InterPro"/>
</dbReference>
<keyword evidence="6" id="KW-0378">Hydrolase</keyword>
<protein>
    <submittedName>
        <fullName evidence="6">HNH endonuclease</fullName>
    </submittedName>
</protein>
<dbReference type="InterPro" id="IPR044925">
    <property type="entry name" value="His-Me_finger_sf"/>
</dbReference>
<dbReference type="InterPro" id="IPR003615">
    <property type="entry name" value="HNH_nuc"/>
</dbReference>
<dbReference type="Gene3D" id="1.20.5.2050">
    <property type="match status" value="1"/>
</dbReference>
<gene>
    <name evidence="6" type="ORF">AC4HA13_0032</name>
</gene>
<dbReference type="InterPro" id="IPR001471">
    <property type="entry name" value="AP2/ERF_dom"/>
</dbReference>
<sequence length="143" mass="16414">MNKLTAYNIAKLRSEINWTVDKDGYRCATVNGYTVRRHILNFYIKFGWLPEYVDHIDNTPGNDWPENLRAATASQNACNSKIRSDNTSGVKGVSWDSSRNRWRARVKVNGQTQSVGRFETIEEATEAIHSARKVLHKHFARCD</sequence>
<evidence type="ECO:0000259" key="4">
    <source>
        <dbReference type="Pfam" id="PF00847"/>
    </source>
</evidence>
<organism evidence="6 7">
    <name type="scientific">Escherichia phage vB_EcoM_4HA13</name>
    <dbReference type="NCBI Taxonomy" id="2601675"/>
    <lineage>
        <taxon>Viruses</taxon>
        <taxon>Duplodnaviria</taxon>
        <taxon>Heunggongvirae</taxon>
        <taxon>Uroviricota</taxon>
        <taxon>Caudoviricetes</taxon>
        <taxon>Chaseviridae</taxon>
        <taxon>Cleopatravirinae</taxon>
        <taxon>Sabourvirus</taxon>
        <taxon>Sabourvirus sv4HA13</taxon>
    </lineage>
</organism>
<evidence type="ECO:0000259" key="5">
    <source>
        <dbReference type="Pfam" id="PF13392"/>
    </source>
</evidence>
<dbReference type="SUPFAM" id="SSF54171">
    <property type="entry name" value="DNA-binding domain"/>
    <property type="match status" value="1"/>
</dbReference>
<dbReference type="Pfam" id="PF13392">
    <property type="entry name" value="HNH_3"/>
    <property type="match status" value="1"/>
</dbReference>
<dbReference type="Proteomes" id="UP000509770">
    <property type="component" value="Segment"/>
</dbReference>
<name>A0A7D0N9W5_9CAUD</name>
<keyword evidence="2" id="KW-0238">DNA-binding</keyword>
<dbReference type="SUPFAM" id="SSF54060">
    <property type="entry name" value="His-Me finger endonucleases"/>
    <property type="match status" value="1"/>
</dbReference>
<dbReference type="Gene3D" id="3.90.75.20">
    <property type="match status" value="1"/>
</dbReference>
<feature type="domain" description="AP2/ERF" evidence="4">
    <location>
        <begin position="88"/>
        <end position="135"/>
    </location>
</feature>
<accession>A0A7D0N9W5</accession>
<evidence type="ECO:0000313" key="7">
    <source>
        <dbReference type="Proteomes" id="UP000509770"/>
    </source>
</evidence>
<reference evidence="6" key="1">
    <citation type="submission" date="2019-07" db="EMBL/GenBank/DDBJ databases">
        <authorList>
            <person name="Lin J."/>
            <person name="Cucic S."/>
            <person name="Klem A."/>
            <person name="Kropinski A."/>
            <person name="Anany H."/>
        </authorList>
    </citation>
    <scope>NUCLEOTIDE SEQUENCE [LARGE SCALE GENOMIC DNA]</scope>
</reference>
<keyword evidence="6" id="KW-0255">Endonuclease</keyword>
<evidence type="ECO:0000256" key="2">
    <source>
        <dbReference type="ARBA" id="ARBA00023125"/>
    </source>
</evidence>